<dbReference type="RefSeq" id="WP_264396723.1">
    <property type="nucleotide sequence ID" value="NZ_JBAMYB010000006.1"/>
</dbReference>
<protein>
    <submittedName>
        <fullName evidence="2">Isocitrate lyase/phosphoenolpyruvate mutase family protein</fullName>
    </submittedName>
</protein>
<comment type="caution">
    <text evidence="2">The sequence shown here is derived from an EMBL/GenBank/DDBJ whole genome shotgun (WGS) entry which is preliminary data.</text>
</comment>
<evidence type="ECO:0000313" key="3">
    <source>
        <dbReference type="Proteomes" id="UP001531129"/>
    </source>
</evidence>
<organism evidence="2 3">
    <name type="scientific">Rhizobium aouanii</name>
    <dbReference type="NCBI Taxonomy" id="3118145"/>
    <lineage>
        <taxon>Bacteria</taxon>
        <taxon>Pseudomonadati</taxon>
        <taxon>Pseudomonadota</taxon>
        <taxon>Alphaproteobacteria</taxon>
        <taxon>Hyphomicrobiales</taxon>
        <taxon>Rhizobiaceae</taxon>
        <taxon>Rhizobium/Agrobacterium group</taxon>
        <taxon>Rhizobium</taxon>
    </lineage>
</organism>
<name>A0ABU8CIR5_9HYPH</name>
<dbReference type="Pfam" id="PF13714">
    <property type="entry name" value="PEP_mutase"/>
    <property type="match status" value="1"/>
</dbReference>
<dbReference type="EMBL" id="JBAMYC010000006">
    <property type="protein sequence ID" value="MEI1248771.1"/>
    <property type="molecule type" value="Genomic_DNA"/>
</dbReference>
<dbReference type="Gene3D" id="3.20.20.60">
    <property type="entry name" value="Phosphoenolpyruvate-binding domains"/>
    <property type="match status" value="1"/>
</dbReference>
<keyword evidence="3" id="KW-1185">Reference proteome</keyword>
<dbReference type="PANTHER" id="PTHR42905:SF7">
    <property type="entry name" value="PHOSPHOENOLPYRUVATE PHOSPHOMUTASE"/>
    <property type="match status" value="1"/>
</dbReference>
<dbReference type="GO" id="GO:0016829">
    <property type="term" value="F:lyase activity"/>
    <property type="evidence" value="ECO:0007669"/>
    <property type="project" value="UniProtKB-KW"/>
</dbReference>
<dbReference type="SUPFAM" id="SSF51621">
    <property type="entry name" value="Phosphoenolpyruvate/pyruvate domain"/>
    <property type="match status" value="1"/>
</dbReference>
<sequence length="293" mass="31202">MDQTVVVPKSIGPIEDPTKTLRNLISSSDLTYLMGAHDGLSAAIAERGGFKGLWASGLSISASLGYRNANEADWTRVLDVVECMADVSRLPILVDGDYGFGNLSARSLAAKLLQRGASGVCIGDAKMNAVSNRHALAGIDEFSGRLKAIKDTARSDLVVVARTMALTGHGLDEALLRAHAYVHAGADAILIQSPKADAGEISAFGKKWKRLPLMIVVTNDYRTPVSVFSEAGISMLIWADHAMQASVAGMRAVCDCVTPKQACASIEPEEVAIIDEMLDLGRYDEPLSGEDDR</sequence>
<dbReference type="Proteomes" id="UP001531129">
    <property type="component" value="Unassembled WGS sequence"/>
</dbReference>
<dbReference type="PANTHER" id="PTHR42905">
    <property type="entry name" value="PHOSPHOENOLPYRUVATE CARBOXYLASE"/>
    <property type="match status" value="1"/>
</dbReference>
<keyword evidence="2" id="KW-0456">Lyase</keyword>
<evidence type="ECO:0000256" key="1">
    <source>
        <dbReference type="ARBA" id="ARBA00038455"/>
    </source>
</evidence>
<reference evidence="2 3" key="1">
    <citation type="submission" date="2024-01" db="EMBL/GenBank/DDBJ databases">
        <title>Draft genome sequences of three bacterial strains isolated from Acacia saligna represent a potential new species within the genus Rhizobium.</title>
        <authorList>
            <person name="Tambong J.T."/>
            <person name="Mnasri B."/>
        </authorList>
    </citation>
    <scope>NUCLEOTIDE SEQUENCE [LARGE SCALE GENOMIC DNA]</scope>
    <source>
        <strain evidence="2 3">1AS12I</strain>
    </source>
</reference>
<evidence type="ECO:0000313" key="2">
    <source>
        <dbReference type="EMBL" id="MEI1248771.1"/>
    </source>
</evidence>
<accession>A0ABU8CIR5</accession>
<comment type="similarity">
    <text evidence="1">Belongs to the isocitrate lyase/PEP mutase superfamily. PEP mutase family.</text>
</comment>
<dbReference type="InterPro" id="IPR015813">
    <property type="entry name" value="Pyrv/PenolPyrv_kinase-like_dom"/>
</dbReference>
<proteinExistence type="inferred from homology"/>
<gene>
    <name evidence="2" type="ORF">V8Q02_12140</name>
</gene>
<dbReference type="CDD" id="cd00377">
    <property type="entry name" value="ICL_PEPM"/>
    <property type="match status" value="1"/>
</dbReference>
<dbReference type="InterPro" id="IPR039556">
    <property type="entry name" value="ICL/PEPM"/>
</dbReference>
<dbReference type="InterPro" id="IPR040442">
    <property type="entry name" value="Pyrv_kinase-like_dom_sf"/>
</dbReference>